<dbReference type="PANTHER" id="PTHR24020:SF20">
    <property type="entry name" value="PH DOMAIN-CONTAINING PROTEIN"/>
    <property type="match status" value="1"/>
</dbReference>
<evidence type="ECO:0000256" key="2">
    <source>
        <dbReference type="ARBA" id="ARBA00022525"/>
    </source>
</evidence>
<gene>
    <name evidence="8" type="ORF">MGAL_10B021783</name>
</gene>
<accession>A0A8B6DPJ9</accession>
<dbReference type="GO" id="GO:0005581">
    <property type="term" value="C:collagen trimer"/>
    <property type="evidence" value="ECO:0007669"/>
    <property type="project" value="UniProtKB-KW"/>
</dbReference>
<dbReference type="Gene3D" id="3.40.50.410">
    <property type="entry name" value="von Willebrand factor, type A domain"/>
    <property type="match status" value="1"/>
</dbReference>
<dbReference type="SMART" id="SM00327">
    <property type="entry name" value="VWA"/>
    <property type="match status" value="1"/>
</dbReference>
<dbReference type="EMBL" id="UYJE01003782">
    <property type="protein sequence ID" value="VDI22371.1"/>
    <property type="molecule type" value="Genomic_DNA"/>
</dbReference>
<dbReference type="GO" id="GO:0005576">
    <property type="term" value="C:extracellular region"/>
    <property type="evidence" value="ECO:0007669"/>
    <property type="project" value="UniProtKB-SubCell"/>
</dbReference>
<dbReference type="PANTHER" id="PTHR24020">
    <property type="entry name" value="COLLAGEN ALPHA"/>
    <property type="match status" value="1"/>
</dbReference>
<feature type="signal peptide" evidence="6">
    <location>
        <begin position="1"/>
        <end position="22"/>
    </location>
</feature>
<evidence type="ECO:0000256" key="1">
    <source>
        <dbReference type="ARBA" id="ARBA00004613"/>
    </source>
</evidence>
<evidence type="ECO:0000259" key="7">
    <source>
        <dbReference type="PROSITE" id="PS50234"/>
    </source>
</evidence>
<comment type="caution">
    <text evidence="8">The sequence shown here is derived from an EMBL/GenBank/DDBJ whole genome shotgun (WGS) entry which is preliminary data.</text>
</comment>
<dbReference type="InterPro" id="IPR036465">
    <property type="entry name" value="vWFA_dom_sf"/>
</dbReference>
<keyword evidence="2" id="KW-0964">Secreted</keyword>
<organism evidence="8 9">
    <name type="scientific">Mytilus galloprovincialis</name>
    <name type="common">Mediterranean mussel</name>
    <dbReference type="NCBI Taxonomy" id="29158"/>
    <lineage>
        <taxon>Eukaryota</taxon>
        <taxon>Metazoa</taxon>
        <taxon>Spiralia</taxon>
        <taxon>Lophotrochozoa</taxon>
        <taxon>Mollusca</taxon>
        <taxon>Bivalvia</taxon>
        <taxon>Autobranchia</taxon>
        <taxon>Pteriomorphia</taxon>
        <taxon>Mytilida</taxon>
        <taxon>Mytiloidea</taxon>
        <taxon>Mytilidae</taxon>
        <taxon>Mytilinae</taxon>
        <taxon>Mytilus</taxon>
    </lineage>
</organism>
<evidence type="ECO:0000313" key="9">
    <source>
        <dbReference type="Proteomes" id="UP000596742"/>
    </source>
</evidence>
<dbReference type="InterPro" id="IPR050525">
    <property type="entry name" value="ECM_Assembly_Org"/>
</dbReference>
<dbReference type="InterPro" id="IPR002035">
    <property type="entry name" value="VWF_A"/>
</dbReference>
<proteinExistence type="predicted"/>
<dbReference type="SUPFAM" id="SSF53300">
    <property type="entry name" value="vWA-like"/>
    <property type="match status" value="1"/>
</dbReference>
<dbReference type="CDD" id="cd01472">
    <property type="entry name" value="vWA_collagen"/>
    <property type="match status" value="1"/>
</dbReference>
<keyword evidence="5" id="KW-0325">Glycoprotein</keyword>
<dbReference type="PROSITE" id="PS50234">
    <property type="entry name" value="VWFA"/>
    <property type="match status" value="1"/>
</dbReference>
<comment type="subcellular location">
    <subcellularLocation>
        <location evidence="1">Secreted</location>
    </subcellularLocation>
</comment>
<dbReference type="PRINTS" id="PR00453">
    <property type="entry name" value="VWFADOMAIN"/>
</dbReference>
<keyword evidence="8" id="KW-0176">Collagen</keyword>
<dbReference type="Pfam" id="PF00092">
    <property type="entry name" value="VWA"/>
    <property type="match status" value="1"/>
</dbReference>
<keyword evidence="9" id="KW-1185">Reference proteome</keyword>
<evidence type="ECO:0000313" key="8">
    <source>
        <dbReference type="EMBL" id="VDI22371.1"/>
    </source>
</evidence>
<dbReference type="FunFam" id="3.40.50.410:FF:000004">
    <property type="entry name" value="collagen alpha-6(VI) chain"/>
    <property type="match status" value="1"/>
</dbReference>
<reference evidence="8" key="1">
    <citation type="submission" date="2018-11" db="EMBL/GenBank/DDBJ databases">
        <authorList>
            <person name="Alioto T."/>
            <person name="Alioto T."/>
        </authorList>
    </citation>
    <scope>NUCLEOTIDE SEQUENCE</scope>
</reference>
<dbReference type="Proteomes" id="UP000596742">
    <property type="component" value="Unassembled WGS sequence"/>
</dbReference>
<evidence type="ECO:0000256" key="6">
    <source>
        <dbReference type="SAM" id="SignalP"/>
    </source>
</evidence>
<sequence>MAKRIMVLIFIHALILLHTTEAASTYRTSTTRYATLINIASSTSTVLPKCHDKIDLVFMIDASGSVGSANFRKMKSFVSNSVSHFTIGSNDAQVGAITFSSQPHFQFALNKHTDKSSLSNAIQKIPYQSGGTNTDIALTYVEKNTFTAASGDRIDAQDILVIITDGKSSHPPQTALEANRLKQRNVEIIVVGIGHADKAELNKMASDPAYVLYATDFDSLSHIYDAIHSIACNLVFTTQTPPTTTASTTTLLTPPFIPAGPCIDEIANCNQYGVTICHGAYKPWASANCAHYCEFCHESGGATLPTFAPIIGK</sequence>
<feature type="chain" id="PRO_5032649258" evidence="6">
    <location>
        <begin position="23"/>
        <end position="313"/>
    </location>
</feature>
<keyword evidence="3 6" id="KW-0732">Signal</keyword>
<feature type="domain" description="VWFA" evidence="7">
    <location>
        <begin position="55"/>
        <end position="227"/>
    </location>
</feature>
<dbReference type="OrthoDB" id="6132182at2759"/>
<dbReference type="AlphaFoldDB" id="A0A8B6DPJ9"/>
<protein>
    <submittedName>
        <fullName evidence="8">Collagen, type XII, alpha</fullName>
    </submittedName>
</protein>
<keyword evidence="4" id="KW-0677">Repeat</keyword>
<name>A0A8B6DPJ9_MYTGA</name>
<evidence type="ECO:0000256" key="5">
    <source>
        <dbReference type="ARBA" id="ARBA00023180"/>
    </source>
</evidence>
<evidence type="ECO:0000256" key="3">
    <source>
        <dbReference type="ARBA" id="ARBA00022729"/>
    </source>
</evidence>
<evidence type="ECO:0000256" key="4">
    <source>
        <dbReference type="ARBA" id="ARBA00022737"/>
    </source>
</evidence>